<reference evidence="2 3" key="1">
    <citation type="submission" date="2020-04" db="EMBL/GenBank/DDBJ databases">
        <title>Massilia sp. RP-1-19 isolated from soil.</title>
        <authorList>
            <person name="Dahal R.H."/>
        </authorList>
    </citation>
    <scope>NUCLEOTIDE SEQUENCE [LARGE SCALE GENOMIC DNA]</scope>
    <source>
        <strain evidence="2 3">RP-1-19</strain>
    </source>
</reference>
<keyword evidence="1" id="KW-1133">Transmembrane helix</keyword>
<dbReference type="RefSeq" id="WP_169464654.1">
    <property type="nucleotide sequence ID" value="NZ_JABBGG010000003.1"/>
</dbReference>
<evidence type="ECO:0000313" key="3">
    <source>
        <dbReference type="Proteomes" id="UP000583752"/>
    </source>
</evidence>
<keyword evidence="1" id="KW-0812">Transmembrane</keyword>
<dbReference type="Pfam" id="PF05751">
    <property type="entry name" value="FixH"/>
    <property type="match status" value="1"/>
</dbReference>
<evidence type="ECO:0000256" key="1">
    <source>
        <dbReference type="SAM" id="Phobius"/>
    </source>
</evidence>
<keyword evidence="1" id="KW-0472">Membrane</keyword>
<dbReference type="EMBL" id="JABBGG010000003">
    <property type="protein sequence ID" value="NML60949.1"/>
    <property type="molecule type" value="Genomic_DNA"/>
</dbReference>
<keyword evidence="3" id="KW-1185">Reference proteome</keyword>
<dbReference type="Proteomes" id="UP000583752">
    <property type="component" value="Unassembled WGS sequence"/>
</dbReference>
<accession>A0A848HLD4</accession>
<organism evidence="2 3">
    <name type="scientific">Massilia polaris</name>
    <dbReference type="NCBI Taxonomy" id="2728846"/>
    <lineage>
        <taxon>Bacteria</taxon>
        <taxon>Pseudomonadati</taxon>
        <taxon>Pseudomonadota</taxon>
        <taxon>Betaproteobacteria</taxon>
        <taxon>Burkholderiales</taxon>
        <taxon>Oxalobacteraceae</taxon>
        <taxon>Telluria group</taxon>
        <taxon>Massilia</taxon>
    </lineage>
</organism>
<name>A0A848HLD4_9BURK</name>
<protein>
    <submittedName>
        <fullName evidence="2">FixH family protein</fullName>
    </submittedName>
</protein>
<sequence>MKLNPNEQAGARRPWYTHRWPWLLMLGPALVLVAGAITGYLAVTREDAVVVDDYYKKGKAINQDLRRDKVASSMQLAFSARHDPAAGALEGTLTSLGQPMATPFRIRLAHSTQPHKDMVIEAVPGPGGRFSAALPLLEQARWRVVVEGPKGDWRLAGTWQWPQQRALDLHADLEAAK</sequence>
<gene>
    <name evidence="2" type="ORF">HHL21_07600</name>
</gene>
<feature type="transmembrane region" description="Helical" evidence="1">
    <location>
        <begin position="20"/>
        <end position="43"/>
    </location>
</feature>
<dbReference type="InterPro" id="IPR008620">
    <property type="entry name" value="FixH"/>
</dbReference>
<evidence type="ECO:0000313" key="2">
    <source>
        <dbReference type="EMBL" id="NML60949.1"/>
    </source>
</evidence>
<comment type="caution">
    <text evidence="2">The sequence shown here is derived from an EMBL/GenBank/DDBJ whole genome shotgun (WGS) entry which is preliminary data.</text>
</comment>
<dbReference type="AlphaFoldDB" id="A0A848HLD4"/>
<proteinExistence type="predicted"/>